<dbReference type="InterPro" id="IPR003660">
    <property type="entry name" value="HAMP_dom"/>
</dbReference>
<feature type="transmembrane region" description="Helical" evidence="1">
    <location>
        <begin position="305"/>
        <end position="329"/>
    </location>
</feature>
<evidence type="ECO:0000313" key="3">
    <source>
        <dbReference type="EMBL" id="ABC83725.1"/>
    </source>
</evidence>
<dbReference type="Pfam" id="PF14827">
    <property type="entry name" value="dCache_3"/>
    <property type="match status" value="1"/>
</dbReference>
<keyword evidence="1" id="KW-1133">Transmembrane helix</keyword>
<dbReference type="eggNOG" id="COG3850">
    <property type="taxonomic scope" value="Bacteria"/>
</dbReference>
<dbReference type="STRING" id="290397.Adeh_3961"/>
<dbReference type="KEGG" id="ade:Adeh_3961"/>
<reference evidence="3 4" key="1">
    <citation type="submission" date="2006-01" db="EMBL/GenBank/DDBJ databases">
        <title>Complete sequence of Anaeromyxobacter dehalogenans 2CP-C.</title>
        <authorList>
            <consortium name="US DOE Joint Genome Institute"/>
            <person name="Copeland A."/>
            <person name="Lucas S."/>
            <person name="Lapidus A."/>
            <person name="Barry K."/>
            <person name="Detter J.C."/>
            <person name="Glavina T."/>
            <person name="Hammon N."/>
            <person name="Israni S."/>
            <person name="Pitluck S."/>
            <person name="Brettin T."/>
            <person name="Bruce D."/>
            <person name="Han C."/>
            <person name="Tapia R."/>
            <person name="Gilna P."/>
            <person name="Kiss H."/>
            <person name="Schmutz J."/>
            <person name="Larimer F."/>
            <person name="Land M."/>
            <person name="Kyrpides N."/>
            <person name="Anderson I."/>
            <person name="Sanford R.A."/>
            <person name="Ritalahti K.M."/>
            <person name="Thomas H.S."/>
            <person name="Kirby J.R."/>
            <person name="Zhulin I.B."/>
            <person name="Loeffler F.E."/>
            <person name="Richardson P."/>
        </authorList>
    </citation>
    <scope>NUCLEOTIDE SEQUENCE [LARGE SCALE GENOMIC DNA]</scope>
    <source>
        <strain evidence="3 4">2CP-C</strain>
    </source>
</reference>
<sequence length="391" mass="41773">MKAISIKTKLVLAIVVALALVALAVAAVVRGAAERNVRLVGTEAIRAAGGTFAAMQRADVEKLDATLSALAANPAFGEAFAARDRERLLALAAPVFAGLRAQHDITHWYFLDAAPAQTCFLRVHKPEQHGDVVRRATLAQAVQAGGRGAGMELGQTAFALRVVRPLAHAGAALGYVELGEEVDHFLGRMSAQTGDAYALVVEKRFLDRAAWAATREGRRDPWDDQPATVVVDATSDDPALGAFQGDLAAVPEEGQLVDELERGGRTLARGLVPVRDAAGRRVGALFVLHDITDVHATFMRARTRVFAVICAMALLLALVLVAFLQRLVFGRLARMVSTMEDLSARLAGGDHDVTAPPPGPPDEIGRFEDFFGRFLAVVGGQLKELTRRRTG</sequence>
<evidence type="ECO:0000313" key="4">
    <source>
        <dbReference type="Proteomes" id="UP000001935"/>
    </source>
</evidence>
<feature type="domain" description="HAMP" evidence="2">
    <location>
        <begin position="326"/>
        <end position="383"/>
    </location>
</feature>
<dbReference type="PROSITE" id="PS50885">
    <property type="entry name" value="HAMP"/>
    <property type="match status" value="1"/>
</dbReference>
<dbReference type="AlphaFoldDB" id="Q2IGL5"/>
<name>Q2IGL5_ANADE</name>
<dbReference type="EC" id="2.7.13.3" evidence="3"/>
<keyword evidence="3" id="KW-0808">Transferase</keyword>
<dbReference type="InterPro" id="IPR029151">
    <property type="entry name" value="Sensor-like_sf"/>
</dbReference>
<dbReference type="OrthoDB" id="9790367at2"/>
<proteinExistence type="predicted"/>
<dbReference type="Proteomes" id="UP000001935">
    <property type="component" value="Chromosome"/>
</dbReference>
<keyword evidence="3" id="KW-0418">Kinase</keyword>
<dbReference type="HOGENOM" id="CLU_699498_0_0_7"/>
<dbReference type="GO" id="GO:0004673">
    <property type="term" value="F:protein histidine kinase activity"/>
    <property type="evidence" value="ECO:0007669"/>
    <property type="project" value="UniProtKB-EC"/>
</dbReference>
<protein>
    <submittedName>
        <fullName evidence="3">Signal transduction histidine kinase regulating citrate/malate metabolism</fullName>
        <ecNumber evidence="3">2.7.13.3</ecNumber>
    </submittedName>
</protein>
<evidence type="ECO:0000256" key="1">
    <source>
        <dbReference type="SAM" id="Phobius"/>
    </source>
</evidence>
<dbReference type="GO" id="GO:0016020">
    <property type="term" value="C:membrane"/>
    <property type="evidence" value="ECO:0007669"/>
    <property type="project" value="InterPro"/>
</dbReference>
<evidence type="ECO:0000259" key="2">
    <source>
        <dbReference type="PROSITE" id="PS50885"/>
    </source>
</evidence>
<dbReference type="RefSeq" id="WP_011423007.1">
    <property type="nucleotide sequence ID" value="NC_007760.1"/>
</dbReference>
<organism evidence="3 4">
    <name type="scientific">Anaeromyxobacter dehalogenans (strain 2CP-C)</name>
    <dbReference type="NCBI Taxonomy" id="290397"/>
    <lineage>
        <taxon>Bacteria</taxon>
        <taxon>Pseudomonadati</taxon>
        <taxon>Myxococcota</taxon>
        <taxon>Myxococcia</taxon>
        <taxon>Myxococcales</taxon>
        <taxon>Cystobacterineae</taxon>
        <taxon>Anaeromyxobacteraceae</taxon>
        <taxon>Anaeromyxobacter</taxon>
    </lineage>
</organism>
<dbReference type="GO" id="GO:0007165">
    <property type="term" value="P:signal transduction"/>
    <property type="evidence" value="ECO:0007669"/>
    <property type="project" value="InterPro"/>
</dbReference>
<dbReference type="EMBL" id="CP000251">
    <property type="protein sequence ID" value="ABC83725.1"/>
    <property type="molecule type" value="Genomic_DNA"/>
</dbReference>
<dbReference type="InterPro" id="IPR029150">
    <property type="entry name" value="dCache_3"/>
</dbReference>
<keyword evidence="1" id="KW-0472">Membrane</keyword>
<dbReference type="Gene3D" id="6.10.340.10">
    <property type="match status" value="1"/>
</dbReference>
<gene>
    <name evidence="3" type="ordered locus">Adeh_3961</name>
</gene>
<keyword evidence="1" id="KW-0812">Transmembrane</keyword>
<accession>Q2IGL5</accession>
<dbReference type="SUPFAM" id="SSF103190">
    <property type="entry name" value="Sensory domain-like"/>
    <property type="match status" value="1"/>
</dbReference>
<dbReference type="Gene3D" id="3.30.450.20">
    <property type="entry name" value="PAS domain"/>
    <property type="match status" value="1"/>
</dbReference>